<name>A0A2T4PS19_9STAP</name>
<feature type="domain" description="Bacillithiol biosynthesis BshC N-terminal Rossmann-like" evidence="3">
    <location>
        <begin position="1"/>
        <end position="378"/>
    </location>
</feature>
<dbReference type="HAMAP" id="MF_01867">
    <property type="entry name" value="BshC"/>
    <property type="match status" value="1"/>
</dbReference>
<dbReference type="NCBIfam" id="TIGR03998">
    <property type="entry name" value="thiol_BshC"/>
    <property type="match status" value="1"/>
</dbReference>
<dbReference type="Pfam" id="PF10079">
    <property type="entry name" value="Rossmann-like_BshC"/>
    <property type="match status" value="1"/>
</dbReference>
<organism evidence="5 6">
    <name type="scientific">Mammaliicoccus vitulinus</name>
    <dbReference type="NCBI Taxonomy" id="71237"/>
    <lineage>
        <taxon>Bacteria</taxon>
        <taxon>Bacillati</taxon>
        <taxon>Bacillota</taxon>
        <taxon>Bacilli</taxon>
        <taxon>Bacillales</taxon>
        <taxon>Staphylococcaceae</taxon>
        <taxon>Mammaliicoccus</taxon>
    </lineage>
</organism>
<evidence type="ECO:0000259" key="3">
    <source>
        <dbReference type="Pfam" id="PF10079"/>
    </source>
</evidence>
<comment type="similarity">
    <text evidence="2">Belongs to the BshC family.</text>
</comment>
<sequence>MDCKKTVIDQQNSFIDRYTNQSDEILDFYEYKPGEQSEFERRAKLNSNGREKALSEVIHSYMSDLELTEAQLKNIENLRNGHKVIIGGQQAGLFTGPLYTFHKIISIIILANEQSEKLNTTVVPVFWIAGEDHDFDEVNHTFAYDRVSRQLNKVKYSTLEPPEKSVSQYQFDKELVMDALSDMFSAIGETNHSKAVKEMVTDAIEASDSWSDIFKVMTNEVFKEHGLLLIDASYSKLRKIEIPLFKEIIEKREEIDNAFRNTQDQFANVIKKRMILTDSNVHLFYDYNQKRQLLMYENEKYYLSKDTDVTFSKDELISVLEKHPERFSNNVVTRPLMEEYLFNTLSFIGGPSEIIYWGELKEVFKTLNIEMPIVTPRMRISYLTQESKKCIDTYELDLDNLLINGIKDDKDKFIREKASDEVLREIEEIKVVQSSFHQKLINQIGDNYQNRKLVEKNNQIHQHQYQYLIDRYLLNVERENEISMRHFEIVENTLHPHHGLQERVWNPIQLMNQFGITMFSPSTYPPLRYTFEHITLEL</sequence>
<proteinExistence type="inferred from homology"/>
<dbReference type="InterPro" id="IPR011199">
    <property type="entry name" value="Bacillithiol_biosynth_BshC"/>
</dbReference>
<gene>
    <name evidence="2 5" type="primary">bshC</name>
    <name evidence="5" type="ORF">BU072_09635</name>
</gene>
<comment type="function">
    <text evidence="2">Involved in bacillithiol (BSH) biosynthesis. May catalyze the last step of the pathway, the addition of cysteine to glucosamine malate (GlcN-Mal) to generate BSH.</text>
</comment>
<evidence type="ECO:0000259" key="4">
    <source>
        <dbReference type="Pfam" id="PF24850"/>
    </source>
</evidence>
<dbReference type="GeneID" id="64116064"/>
<evidence type="ECO:0000313" key="6">
    <source>
        <dbReference type="Proteomes" id="UP000241209"/>
    </source>
</evidence>
<dbReference type="PIRSF" id="PIRSF012535">
    <property type="entry name" value="UCP012535"/>
    <property type="match status" value="1"/>
</dbReference>
<evidence type="ECO:0000256" key="2">
    <source>
        <dbReference type="HAMAP-Rule" id="MF_01867"/>
    </source>
</evidence>
<accession>A0A2T4PS19</accession>
<dbReference type="InterPro" id="IPR055399">
    <property type="entry name" value="CC_BshC"/>
</dbReference>
<dbReference type="GO" id="GO:0016874">
    <property type="term" value="F:ligase activity"/>
    <property type="evidence" value="ECO:0007669"/>
    <property type="project" value="UniProtKB-UniRule"/>
</dbReference>
<dbReference type="InterPro" id="IPR055398">
    <property type="entry name" value="Rossmann-like_BshC"/>
</dbReference>
<dbReference type="Pfam" id="PF24850">
    <property type="entry name" value="CC_BshC"/>
    <property type="match status" value="1"/>
</dbReference>
<protein>
    <recommendedName>
        <fullName evidence="2">Putative cysteine ligase BshC</fullName>
        <ecNumber evidence="2">6.-.-.-</ecNumber>
    </recommendedName>
</protein>
<dbReference type="AlphaFoldDB" id="A0A2T4PS19"/>
<dbReference type="STRING" id="1167632.GCA_000286335_00356"/>
<dbReference type="Proteomes" id="UP000241209">
    <property type="component" value="Unassembled WGS sequence"/>
</dbReference>
<comment type="caution">
    <text evidence="5">The sequence shown here is derived from an EMBL/GenBank/DDBJ whole genome shotgun (WGS) entry which is preliminary data.</text>
</comment>
<evidence type="ECO:0000313" key="5">
    <source>
        <dbReference type="EMBL" id="PTI29055.1"/>
    </source>
</evidence>
<feature type="domain" description="Bacillithiol biosynthesis BshC C-terminal coiled-coil" evidence="4">
    <location>
        <begin position="382"/>
        <end position="537"/>
    </location>
</feature>
<reference evidence="5 6" key="1">
    <citation type="journal article" date="2016" name="Front. Microbiol.">
        <title>Comprehensive Phylogenetic Analysis of Bovine Non-aureus Staphylococci Species Based on Whole-Genome Sequencing.</title>
        <authorList>
            <person name="Naushad S."/>
            <person name="Barkema H.W."/>
            <person name="Luby C."/>
            <person name="Condas L.A."/>
            <person name="Nobrega D.B."/>
            <person name="Carson D.A."/>
            <person name="De Buck J."/>
        </authorList>
    </citation>
    <scope>NUCLEOTIDE SEQUENCE [LARGE SCALE GENOMIC DNA]</scope>
    <source>
        <strain evidence="5 6">SNUC 2204</strain>
    </source>
</reference>
<keyword evidence="1 2" id="KW-0436">Ligase</keyword>
<dbReference type="EMBL" id="PZFK01000019">
    <property type="protein sequence ID" value="PTI29055.1"/>
    <property type="molecule type" value="Genomic_DNA"/>
</dbReference>
<dbReference type="RefSeq" id="WP_107536473.1">
    <property type="nucleotide sequence ID" value="NZ_BMDF01000002.1"/>
</dbReference>
<evidence type="ECO:0000256" key="1">
    <source>
        <dbReference type="ARBA" id="ARBA00022598"/>
    </source>
</evidence>
<dbReference type="EC" id="6.-.-.-" evidence="2"/>